<proteinExistence type="predicted"/>
<gene>
    <name evidence="3" type="ORF">KFK09_006305</name>
</gene>
<dbReference type="AlphaFoldDB" id="A0A8T3BPA4"/>
<dbReference type="InterPro" id="IPR011990">
    <property type="entry name" value="TPR-like_helical_dom_sf"/>
</dbReference>
<feature type="repeat" description="PPR" evidence="2">
    <location>
        <begin position="259"/>
        <end position="289"/>
    </location>
</feature>
<feature type="repeat" description="PPR" evidence="2">
    <location>
        <begin position="189"/>
        <end position="223"/>
    </location>
</feature>
<evidence type="ECO:0000256" key="1">
    <source>
        <dbReference type="ARBA" id="ARBA00022737"/>
    </source>
</evidence>
<feature type="repeat" description="PPR" evidence="2">
    <location>
        <begin position="391"/>
        <end position="425"/>
    </location>
</feature>
<dbReference type="FunFam" id="1.25.40.10:FF:001093">
    <property type="entry name" value="Pentatricopeptide repeat-containing protein At2g34400"/>
    <property type="match status" value="1"/>
</dbReference>
<dbReference type="PANTHER" id="PTHR47926">
    <property type="entry name" value="PENTATRICOPEPTIDE REPEAT-CONTAINING PROTEIN"/>
    <property type="match status" value="1"/>
</dbReference>
<keyword evidence="1" id="KW-0677">Repeat</keyword>
<dbReference type="OrthoDB" id="185373at2759"/>
<dbReference type="GO" id="GO:0003723">
    <property type="term" value="F:RNA binding"/>
    <property type="evidence" value="ECO:0007669"/>
    <property type="project" value="InterPro"/>
</dbReference>
<dbReference type="FunFam" id="1.25.40.10:FF:000284">
    <property type="entry name" value="Pentatricopeptide repeat-containing protein"/>
    <property type="match status" value="1"/>
</dbReference>
<dbReference type="Pfam" id="PF13041">
    <property type="entry name" value="PPR_2"/>
    <property type="match status" value="2"/>
</dbReference>
<dbReference type="EMBL" id="JAGYWB010000006">
    <property type="protein sequence ID" value="KAI0518868.1"/>
    <property type="molecule type" value="Genomic_DNA"/>
</dbReference>
<dbReference type="Pfam" id="PF01535">
    <property type="entry name" value="PPR"/>
    <property type="match status" value="4"/>
</dbReference>
<dbReference type="NCBIfam" id="TIGR00756">
    <property type="entry name" value="PPR"/>
    <property type="match status" value="6"/>
</dbReference>
<dbReference type="Gene3D" id="1.25.40.10">
    <property type="entry name" value="Tetratricopeptide repeat domain"/>
    <property type="match status" value="4"/>
</dbReference>
<evidence type="ECO:0000313" key="3">
    <source>
        <dbReference type="EMBL" id="KAI0518868.1"/>
    </source>
</evidence>
<keyword evidence="4" id="KW-1185">Reference proteome</keyword>
<dbReference type="PANTHER" id="PTHR47926:SF543">
    <property type="entry name" value="(WILD MALAYSIAN BANANA) HYPOTHETICAL PROTEIN"/>
    <property type="match status" value="1"/>
</dbReference>
<dbReference type="GO" id="GO:0009451">
    <property type="term" value="P:RNA modification"/>
    <property type="evidence" value="ECO:0007669"/>
    <property type="project" value="InterPro"/>
</dbReference>
<dbReference type="PROSITE" id="PS51375">
    <property type="entry name" value="PPR"/>
    <property type="match status" value="6"/>
</dbReference>
<dbReference type="Pfam" id="PF20431">
    <property type="entry name" value="E_motif"/>
    <property type="match status" value="1"/>
</dbReference>
<reference evidence="3" key="1">
    <citation type="journal article" date="2022" name="Front. Genet.">
        <title>Chromosome-Scale Assembly of the Dendrobium nobile Genome Provides Insights Into the Molecular Mechanism of the Biosynthesis of the Medicinal Active Ingredient of Dendrobium.</title>
        <authorList>
            <person name="Xu Q."/>
            <person name="Niu S.-C."/>
            <person name="Li K.-L."/>
            <person name="Zheng P.-J."/>
            <person name="Zhang X.-J."/>
            <person name="Jia Y."/>
            <person name="Liu Y."/>
            <person name="Niu Y.-X."/>
            <person name="Yu L.-H."/>
            <person name="Chen D.-F."/>
            <person name="Zhang G.-Q."/>
        </authorList>
    </citation>
    <scope>NUCLEOTIDE SEQUENCE</scope>
    <source>
        <tissue evidence="3">Leaf</tissue>
    </source>
</reference>
<evidence type="ECO:0008006" key="5">
    <source>
        <dbReference type="Google" id="ProtNLM"/>
    </source>
</evidence>
<dbReference type="InterPro" id="IPR002885">
    <property type="entry name" value="PPR_rpt"/>
</dbReference>
<accession>A0A8T3BPA4</accession>
<evidence type="ECO:0000256" key="2">
    <source>
        <dbReference type="PROSITE-ProRule" id="PRU00708"/>
    </source>
</evidence>
<comment type="caution">
    <text evidence="3">The sequence shown here is derived from an EMBL/GenBank/DDBJ whole genome shotgun (WGS) entry which is preliminary data.</text>
</comment>
<dbReference type="SMR" id="A0A8T3BPA4"/>
<dbReference type="Proteomes" id="UP000829196">
    <property type="component" value="Unassembled WGS sequence"/>
</dbReference>
<feature type="repeat" description="PPR" evidence="2">
    <location>
        <begin position="87"/>
        <end position="122"/>
    </location>
</feature>
<organism evidence="3 4">
    <name type="scientific">Dendrobium nobile</name>
    <name type="common">Orchid</name>
    <dbReference type="NCBI Taxonomy" id="94219"/>
    <lineage>
        <taxon>Eukaryota</taxon>
        <taxon>Viridiplantae</taxon>
        <taxon>Streptophyta</taxon>
        <taxon>Embryophyta</taxon>
        <taxon>Tracheophyta</taxon>
        <taxon>Spermatophyta</taxon>
        <taxon>Magnoliopsida</taxon>
        <taxon>Liliopsida</taxon>
        <taxon>Asparagales</taxon>
        <taxon>Orchidaceae</taxon>
        <taxon>Epidendroideae</taxon>
        <taxon>Malaxideae</taxon>
        <taxon>Dendrobiinae</taxon>
        <taxon>Dendrobium</taxon>
    </lineage>
</organism>
<evidence type="ECO:0000313" key="4">
    <source>
        <dbReference type="Proteomes" id="UP000829196"/>
    </source>
</evidence>
<sequence>MKNLPILLSFPPFQAQMFKPKAFVPLSSPAHLLSLLKQSKTLESIKQIHSQMLVSSLHFQNHLLCKLVDLKFFSYSFLLFSQIPSPNDFSFNIMIRGLSTSWKSYALALKFYLRLLQSGESPSKFTYPFVFIAAANLPSAYHGLSAHSSAIQRGLDLDLNTQHSLITMYARCGDLKSAWKVFDGIAERDVVSWNAMISGCMKMGFAMQALELFWRMRREGFDMNGMTAASILAACGEVGDLKLGQEVAALVEESGVEMNSFIWSALIDMYGKCGNLEEARRVFDEISKQDLPVWNAMITGYSQNGLSNESIKLFNAMRAANVEPDKMTLVGVLSACGATGALELGRWVDDFSLRRGLHQNVYVGTALIDMHAKCGNVDRAITIFTSMPSRNIVSWNAMISGLAFHGRGREAISLFTRMRNEEPTLRPNDVTFIGVLTACVHAGLVQEGRDWFSLMKPKFGVVPKIEHYSCMVDLLARAGNLEEAWDLMEKMPERPDAVMLGALLCACRSFRNVEIGERVMSRILMLEPLNSGNYVISSKIYACSKRWDDSARMRGLMRERGVSKTPGCSWIEVDNEVHEFHAGEGLQAISTEIHQITEILIDEMMIHGYNPNISLV</sequence>
<feature type="repeat" description="PPR" evidence="2">
    <location>
        <begin position="290"/>
        <end position="324"/>
    </location>
</feature>
<dbReference type="FunFam" id="1.25.40.10:FF:000344">
    <property type="entry name" value="Pentatricopeptide repeat-containing protein"/>
    <property type="match status" value="1"/>
</dbReference>
<protein>
    <recommendedName>
        <fullName evidence="5">Pentatricopeptide repeat-containing protein</fullName>
    </recommendedName>
</protein>
<name>A0A8T3BPA4_DENNO</name>
<dbReference type="InterPro" id="IPR046848">
    <property type="entry name" value="E_motif"/>
</dbReference>
<dbReference type="InterPro" id="IPR046960">
    <property type="entry name" value="PPR_At4g14850-like_plant"/>
</dbReference>
<feature type="repeat" description="PPR" evidence="2">
    <location>
        <begin position="464"/>
        <end position="494"/>
    </location>
</feature>